<dbReference type="SUPFAM" id="SSF53613">
    <property type="entry name" value="Ribokinase-like"/>
    <property type="match status" value="1"/>
</dbReference>
<evidence type="ECO:0000256" key="11">
    <source>
        <dbReference type="ARBA" id="ARBA00023235"/>
    </source>
</evidence>
<dbReference type="GO" id="GO:0046496">
    <property type="term" value="P:nicotinamide nucleotide metabolic process"/>
    <property type="evidence" value="ECO:0007669"/>
    <property type="project" value="UniProtKB-UniRule"/>
</dbReference>
<feature type="binding site" evidence="17">
    <location>
        <position position="436"/>
    </location>
    <ligand>
        <name>AMP</name>
        <dbReference type="ChEBI" id="CHEBI:456215"/>
    </ligand>
</feature>
<dbReference type="PANTHER" id="PTHR12592">
    <property type="entry name" value="ATP-DEPENDENT (S)-NAD(P)H-HYDRATE DEHYDRATASE FAMILY MEMBER"/>
    <property type="match status" value="1"/>
</dbReference>
<dbReference type="InterPro" id="IPR036652">
    <property type="entry name" value="YjeF_N_dom_sf"/>
</dbReference>
<comment type="catalytic activity">
    <reaction evidence="1 18 19">
        <text>(6R)-NADHX = (6S)-NADHX</text>
        <dbReference type="Rhea" id="RHEA:32215"/>
        <dbReference type="ChEBI" id="CHEBI:64074"/>
        <dbReference type="ChEBI" id="CHEBI:64075"/>
        <dbReference type="EC" id="5.1.99.6"/>
    </reaction>
</comment>
<keyword evidence="23" id="KW-1185">Reference proteome</keyword>
<dbReference type="InterPro" id="IPR000631">
    <property type="entry name" value="CARKD"/>
</dbReference>
<evidence type="ECO:0000256" key="14">
    <source>
        <dbReference type="ARBA" id="ARBA00025153"/>
    </source>
</evidence>
<dbReference type="GO" id="GO:0052855">
    <property type="term" value="F:ADP-dependent NAD(P)H-hydrate dehydratase activity"/>
    <property type="evidence" value="ECO:0007669"/>
    <property type="project" value="UniProtKB-UniRule"/>
</dbReference>
<feature type="binding site" evidence="18">
    <location>
        <position position="60"/>
    </location>
    <ligand>
        <name>K(+)</name>
        <dbReference type="ChEBI" id="CHEBI:29103"/>
    </ligand>
</feature>
<sequence length="495" mass="55334">MLKLLNAIQIREADKYTIENEPISSLDLMERAAQAFVRVFTERFTDKKINIALFCGKGNNGGDGLAIARMLLNENYTSIQVCIADFTEKSTPDFKYNLESLQQLDAQIFYLSQAAELEIQTTDVIIDALFGIGLNRPLEDEWYKLIKKINQFPGFKVSVDIPSGLPAEGQVVGDAIFKSDWVITFQRPKLNFLLPHSSPYVKEWKVVNIGLDENFIESSSSPYYWFWKKDVQKFIKPRQAFEHKGLLGSALIIAGEDETMGAALLCAEACHKAGTGLTTALIPKSGLAALNARVPEVMYCNRSKLADLNWEKYNVIGIGPGLGTSTEAEELLTQTLNHFKKTIVLDADALNILANRPELWKNIPVNSVITPHMKEFDRLFKIHQNWWDRIITAFEEAVNKKIFIVLKNRYTMIFSPQGMCYFNSSGSPAMASGGMGDVLTGMITSMIAQGYSVDKAVLLAVFTHGYAGEQLAQNMYVVPATSLIKKIPTVLRELM</sequence>
<dbReference type="SUPFAM" id="SSF64153">
    <property type="entry name" value="YjeF N-terminal domain-like"/>
    <property type="match status" value="1"/>
</dbReference>
<evidence type="ECO:0000256" key="9">
    <source>
        <dbReference type="ARBA" id="ARBA00022958"/>
    </source>
</evidence>
<dbReference type="GO" id="GO:0110051">
    <property type="term" value="P:metabolite repair"/>
    <property type="evidence" value="ECO:0007669"/>
    <property type="project" value="TreeGrafter"/>
</dbReference>
<dbReference type="PANTHER" id="PTHR12592:SF0">
    <property type="entry name" value="ATP-DEPENDENT (S)-NAD(P)H-HYDRATE DEHYDRATASE"/>
    <property type="match status" value="1"/>
</dbReference>
<dbReference type="InterPro" id="IPR017953">
    <property type="entry name" value="Carbohydrate_kinase_pred_CS"/>
</dbReference>
<dbReference type="Pfam" id="PF01256">
    <property type="entry name" value="Carb_kinase"/>
    <property type="match status" value="1"/>
</dbReference>
<evidence type="ECO:0000256" key="18">
    <source>
        <dbReference type="HAMAP-Rule" id="MF_01966"/>
    </source>
</evidence>
<gene>
    <name evidence="17" type="primary">nnrD</name>
    <name evidence="18" type="synonym">nnrE</name>
    <name evidence="22" type="ORF">GJJ64_12395</name>
</gene>
<comment type="function">
    <text evidence="14 19">Bifunctional enzyme that catalyzes the epimerization of the S- and R-forms of NAD(P)HX and the dehydration of the S-form of NAD(P)HX at the expense of ADP, which is converted to AMP. This allows the repair of both epimers of NAD(P)HX, a damaged form of NAD(P)H that is a result of enzymatic or heat-dependent hydration.</text>
</comment>
<keyword evidence="13" id="KW-0511">Multifunctional enzyme</keyword>
<feature type="binding site" evidence="18">
    <location>
        <position position="160"/>
    </location>
    <ligand>
        <name>(6S)-NADPHX</name>
        <dbReference type="ChEBI" id="CHEBI:64076"/>
    </ligand>
</feature>
<comment type="cofactor">
    <cofactor evidence="17">
        <name>Mg(2+)</name>
        <dbReference type="ChEBI" id="CHEBI:18420"/>
    </cofactor>
</comment>
<comment type="similarity">
    <text evidence="3 19">In the N-terminal section; belongs to the NnrE/AIBP family.</text>
</comment>
<comment type="cofactor">
    <cofactor evidence="18 19">
        <name>K(+)</name>
        <dbReference type="ChEBI" id="CHEBI:29103"/>
    </cofactor>
    <text evidence="18 19">Binds 1 potassium ion per subunit.</text>
</comment>
<dbReference type="Gene3D" id="3.40.1190.20">
    <property type="match status" value="1"/>
</dbReference>
<evidence type="ECO:0000313" key="22">
    <source>
        <dbReference type="EMBL" id="MRX47992.1"/>
    </source>
</evidence>
<dbReference type="NCBIfam" id="TIGR00197">
    <property type="entry name" value="yjeF_nterm"/>
    <property type="match status" value="1"/>
</dbReference>
<accession>A0A7K0FQ60</accession>
<keyword evidence="9 18" id="KW-0630">Potassium</keyword>
<evidence type="ECO:0000256" key="7">
    <source>
        <dbReference type="ARBA" id="ARBA00022840"/>
    </source>
</evidence>
<evidence type="ECO:0000256" key="3">
    <source>
        <dbReference type="ARBA" id="ARBA00006001"/>
    </source>
</evidence>
<comment type="function">
    <text evidence="18">Catalyzes the epimerization of the S- and R-forms of NAD(P)HX, a damaged form of NAD(P)H that is a result of enzymatic or heat-dependent hydration. This is a prerequisite for the S-specific NAD(P)H-hydrate dehydratase to allow the repair of both epimers of NAD(P)HX.</text>
</comment>
<evidence type="ECO:0000256" key="17">
    <source>
        <dbReference type="HAMAP-Rule" id="MF_01965"/>
    </source>
</evidence>
<evidence type="ECO:0000256" key="19">
    <source>
        <dbReference type="PIRNR" id="PIRNR017184"/>
    </source>
</evidence>
<feature type="binding site" evidence="18">
    <location>
        <begin position="59"/>
        <end position="63"/>
    </location>
    <ligand>
        <name>(6S)-NADPHX</name>
        <dbReference type="ChEBI" id="CHEBI:64076"/>
    </ligand>
</feature>
<feature type="binding site" evidence="18">
    <location>
        <position position="163"/>
    </location>
    <ligand>
        <name>K(+)</name>
        <dbReference type="ChEBI" id="CHEBI:29103"/>
    </ligand>
</feature>
<evidence type="ECO:0000256" key="13">
    <source>
        <dbReference type="ARBA" id="ARBA00023268"/>
    </source>
</evidence>
<feature type="binding site" evidence="17">
    <location>
        <position position="437"/>
    </location>
    <ligand>
        <name>(6S)-NADPHX</name>
        <dbReference type="ChEBI" id="CHEBI:64076"/>
    </ligand>
</feature>
<dbReference type="InterPro" id="IPR004443">
    <property type="entry name" value="YjeF_N_dom"/>
</dbReference>
<dbReference type="Pfam" id="PF03853">
    <property type="entry name" value="YjeF_N"/>
    <property type="match status" value="1"/>
</dbReference>
<evidence type="ECO:0000313" key="23">
    <source>
        <dbReference type="Proteomes" id="UP000462931"/>
    </source>
</evidence>
<comment type="similarity">
    <text evidence="4 19">In the C-terminal section; belongs to the NnrD/CARKD family.</text>
</comment>
<feature type="binding site" evidence="18">
    <location>
        <begin position="131"/>
        <end position="137"/>
    </location>
    <ligand>
        <name>(6S)-NADPHX</name>
        <dbReference type="ChEBI" id="CHEBI:64076"/>
    </ligand>
</feature>
<comment type="caution">
    <text evidence="18">Lacks conserved residue(s) required for the propagation of feature annotation.</text>
</comment>
<dbReference type="HAMAP" id="MF_01966">
    <property type="entry name" value="NADHX_epimerase"/>
    <property type="match status" value="1"/>
</dbReference>
<keyword evidence="11 18" id="KW-0413">Isomerase</keyword>
<keyword evidence="12 17" id="KW-0456">Lyase</keyword>
<feature type="binding site" evidence="17">
    <location>
        <begin position="407"/>
        <end position="411"/>
    </location>
    <ligand>
        <name>AMP</name>
        <dbReference type="ChEBI" id="CHEBI:456215"/>
    </ligand>
</feature>
<evidence type="ECO:0000256" key="2">
    <source>
        <dbReference type="ARBA" id="ARBA00000909"/>
    </source>
</evidence>
<comment type="similarity">
    <text evidence="18">Belongs to the NnrE/AIBP family.</text>
</comment>
<dbReference type="CDD" id="cd01171">
    <property type="entry name" value="YXKO-related"/>
    <property type="match status" value="1"/>
</dbReference>
<dbReference type="PROSITE" id="PS51385">
    <property type="entry name" value="YJEF_N"/>
    <property type="match status" value="1"/>
</dbReference>
<comment type="caution">
    <text evidence="22">The sequence shown here is derived from an EMBL/GenBank/DDBJ whole genome shotgun (WGS) entry which is preliminary data.</text>
</comment>
<dbReference type="EMBL" id="WKJI01000003">
    <property type="protein sequence ID" value="MRX47992.1"/>
    <property type="molecule type" value="Genomic_DNA"/>
</dbReference>
<keyword evidence="8 17" id="KW-0521">NADP</keyword>
<evidence type="ECO:0000256" key="15">
    <source>
        <dbReference type="ARBA" id="ARBA00048238"/>
    </source>
</evidence>
<name>A0A7K0FQ60_9SPHI</name>
<keyword evidence="7 17" id="KW-0067">ATP-binding</keyword>
<dbReference type="InterPro" id="IPR030677">
    <property type="entry name" value="Nnr"/>
</dbReference>
<dbReference type="PROSITE" id="PS01050">
    <property type="entry name" value="YJEF_C_2"/>
    <property type="match status" value="1"/>
</dbReference>
<feature type="domain" description="YjeF N-terminal" evidence="21">
    <location>
        <begin position="10"/>
        <end position="217"/>
    </location>
</feature>
<dbReference type="AlphaFoldDB" id="A0A7K0FQ60"/>
<comment type="catalytic activity">
    <reaction evidence="15 17 19">
        <text>(6S)-NADHX + ADP = AMP + phosphate + NADH + H(+)</text>
        <dbReference type="Rhea" id="RHEA:32223"/>
        <dbReference type="ChEBI" id="CHEBI:15378"/>
        <dbReference type="ChEBI" id="CHEBI:43474"/>
        <dbReference type="ChEBI" id="CHEBI:57945"/>
        <dbReference type="ChEBI" id="CHEBI:64074"/>
        <dbReference type="ChEBI" id="CHEBI:456215"/>
        <dbReference type="ChEBI" id="CHEBI:456216"/>
        <dbReference type="EC" id="4.2.1.136"/>
    </reaction>
</comment>
<dbReference type="PROSITE" id="PS51383">
    <property type="entry name" value="YJEF_C_3"/>
    <property type="match status" value="1"/>
</dbReference>
<evidence type="ECO:0000256" key="12">
    <source>
        <dbReference type="ARBA" id="ARBA00023239"/>
    </source>
</evidence>
<proteinExistence type="inferred from homology"/>
<evidence type="ECO:0000256" key="16">
    <source>
        <dbReference type="ARBA" id="ARBA00049209"/>
    </source>
</evidence>
<dbReference type="GO" id="GO:0046872">
    <property type="term" value="F:metal ion binding"/>
    <property type="evidence" value="ECO:0007669"/>
    <property type="project" value="UniProtKB-UniRule"/>
</dbReference>
<dbReference type="InterPro" id="IPR029056">
    <property type="entry name" value="Ribokinase-like"/>
</dbReference>
<dbReference type="HAMAP" id="MF_01965">
    <property type="entry name" value="NADHX_dehydratase"/>
    <property type="match status" value="1"/>
</dbReference>
<dbReference type="GO" id="GO:0052856">
    <property type="term" value="F:NAD(P)HX epimerase activity"/>
    <property type="evidence" value="ECO:0007669"/>
    <property type="project" value="UniProtKB-UniRule"/>
</dbReference>
<comment type="similarity">
    <text evidence="17">Belongs to the NnrD/CARKD family.</text>
</comment>
<dbReference type="EC" id="4.2.1.136" evidence="19"/>
<evidence type="ECO:0000259" key="20">
    <source>
        <dbReference type="PROSITE" id="PS51383"/>
    </source>
</evidence>
<comment type="catalytic activity">
    <reaction evidence="2 18 19">
        <text>(6R)-NADPHX = (6S)-NADPHX</text>
        <dbReference type="Rhea" id="RHEA:32227"/>
        <dbReference type="ChEBI" id="CHEBI:64076"/>
        <dbReference type="ChEBI" id="CHEBI:64077"/>
        <dbReference type="EC" id="5.1.99.6"/>
    </reaction>
</comment>
<dbReference type="NCBIfam" id="TIGR00196">
    <property type="entry name" value="yjeF_cterm"/>
    <property type="match status" value="1"/>
</dbReference>
<dbReference type="GO" id="GO:0005524">
    <property type="term" value="F:ATP binding"/>
    <property type="evidence" value="ECO:0007669"/>
    <property type="project" value="UniProtKB-UniRule"/>
</dbReference>
<dbReference type="EC" id="5.1.99.6" evidence="19"/>
<evidence type="ECO:0000256" key="1">
    <source>
        <dbReference type="ARBA" id="ARBA00000013"/>
    </source>
</evidence>
<evidence type="ECO:0000256" key="8">
    <source>
        <dbReference type="ARBA" id="ARBA00022857"/>
    </source>
</evidence>
<dbReference type="Gene3D" id="3.40.50.10260">
    <property type="entry name" value="YjeF N-terminal domain"/>
    <property type="match status" value="1"/>
</dbReference>
<dbReference type="RefSeq" id="WP_154288098.1">
    <property type="nucleotide sequence ID" value="NZ_WKJI01000003.1"/>
</dbReference>
<dbReference type="Proteomes" id="UP000462931">
    <property type="component" value="Unassembled WGS sequence"/>
</dbReference>
<reference evidence="22 23" key="1">
    <citation type="submission" date="2019-11" db="EMBL/GenBank/DDBJ databases">
        <authorList>
            <person name="Cheng Q."/>
            <person name="Yang Z."/>
        </authorList>
    </citation>
    <scope>NUCLEOTIDE SEQUENCE [LARGE SCALE GENOMIC DNA]</scope>
    <source>
        <strain evidence="22 23">HX-22-1</strain>
    </source>
</reference>
<feature type="binding site" evidence="18">
    <location>
        <position position="127"/>
    </location>
    <ligand>
        <name>K(+)</name>
        <dbReference type="ChEBI" id="CHEBI:29103"/>
    </ligand>
</feature>
<keyword evidence="6 17" id="KW-0547">Nucleotide-binding</keyword>
<evidence type="ECO:0000256" key="4">
    <source>
        <dbReference type="ARBA" id="ARBA00009524"/>
    </source>
</evidence>
<comment type="subunit">
    <text evidence="17">Homotetramer.</text>
</comment>
<organism evidence="22 23">
    <name type="scientific">Pedobacter puniceum</name>
    <dbReference type="NCBI Taxonomy" id="2666136"/>
    <lineage>
        <taxon>Bacteria</taxon>
        <taxon>Pseudomonadati</taxon>
        <taxon>Bacteroidota</taxon>
        <taxon>Sphingobacteriia</taxon>
        <taxon>Sphingobacteriales</taxon>
        <taxon>Sphingobacteriaceae</taxon>
        <taxon>Pedobacter</taxon>
    </lineage>
</organism>
<feature type="binding site" evidence="17">
    <location>
        <position position="262"/>
    </location>
    <ligand>
        <name>(6S)-NADPHX</name>
        <dbReference type="ChEBI" id="CHEBI:64076"/>
    </ligand>
</feature>
<evidence type="ECO:0000256" key="6">
    <source>
        <dbReference type="ARBA" id="ARBA00022741"/>
    </source>
</evidence>
<comment type="function">
    <text evidence="17">Catalyzes the dehydration of the S-form of NAD(P)HX at the expense of ADP, which is converted to AMP. Together with NAD(P)HX epimerase, which catalyzes the epimerization of the S- and R-forms, the enzyme allows the repair of both epimers of NAD(P)HX, a damaged form of NAD(P)H that is a result of enzymatic or heat-dependent hydration.</text>
</comment>
<feature type="binding site" evidence="17">
    <location>
        <position position="321"/>
    </location>
    <ligand>
        <name>(6S)-NADPHX</name>
        <dbReference type="ChEBI" id="CHEBI:64076"/>
    </ligand>
</feature>
<comment type="catalytic activity">
    <reaction evidence="16 17 19">
        <text>(6S)-NADPHX + ADP = AMP + phosphate + NADPH + H(+)</text>
        <dbReference type="Rhea" id="RHEA:32235"/>
        <dbReference type="ChEBI" id="CHEBI:15378"/>
        <dbReference type="ChEBI" id="CHEBI:43474"/>
        <dbReference type="ChEBI" id="CHEBI:57783"/>
        <dbReference type="ChEBI" id="CHEBI:64076"/>
        <dbReference type="ChEBI" id="CHEBI:456215"/>
        <dbReference type="ChEBI" id="CHEBI:456216"/>
        <dbReference type="EC" id="4.2.1.136"/>
    </reaction>
</comment>
<evidence type="ECO:0000256" key="10">
    <source>
        <dbReference type="ARBA" id="ARBA00023027"/>
    </source>
</evidence>
<feature type="domain" description="YjeF C-terminal" evidence="20">
    <location>
        <begin position="227"/>
        <end position="494"/>
    </location>
</feature>
<keyword evidence="10 17" id="KW-0520">NAD</keyword>
<feature type="binding site" evidence="17">
    <location>
        <position position="372"/>
    </location>
    <ligand>
        <name>(6S)-NADPHX</name>
        <dbReference type="ChEBI" id="CHEBI:64076"/>
    </ligand>
</feature>
<protein>
    <recommendedName>
        <fullName evidence="19">Bifunctional NAD(P)H-hydrate repair enzyme</fullName>
    </recommendedName>
    <alternativeName>
        <fullName evidence="19">Nicotinamide nucleotide repair protein</fullName>
    </alternativeName>
    <domain>
        <recommendedName>
            <fullName evidence="19">ADP-dependent (S)-NAD(P)H-hydrate dehydratase</fullName>
            <ecNumber evidence="19">4.2.1.136</ecNumber>
        </recommendedName>
        <alternativeName>
            <fullName evidence="19">ADP-dependent NAD(P)HX dehydratase</fullName>
        </alternativeName>
    </domain>
    <domain>
        <recommendedName>
            <fullName evidence="19">NAD(P)H-hydrate epimerase</fullName>
            <ecNumber evidence="19">5.1.99.6</ecNumber>
        </recommendedName>
    </domain>
</protein>
<keyword evidence="5 18" id="KW-0479">Metal-binding</keyword>
<evidence type="ECO:0000259" key="21">
    <source>
        <dbReference type="PROSITE" id="PS51385"/>
    </source>
</evidence>
<evidence type="ECO:0000256" key="5">
    <source>
        <dbReference type="ARBA" id="ARBA00022723"/>
    </source>
</evidence>
<dbReference type="PIRSF" id="PIRSF017184">
    <property type="entry name" value="Nnr"/>
    <property type="match status" value="1"/>
</dbReference>